<dbReference type="AlphaFoldDB" id="W1XK92"/>
<protein>
    <submittedName>
        <fullName evidence="2">Uncharacterized protein</fullName>
    </submittedName>
</protein>
<accession>W1XK92</accession>
<feature type="compositionally biased region" description="Polar residues" evidence="1">
    <location>
        <begin position="35"/>
        <end position="52"/>
    </location>
</feature>
<proteinExistence type="predicted"/>
<dbReference type="EMBL" id="AZMM01014801">
    <property type="protein sequence ID" value="ETJ30687.1"/>
    <property type="molecule type" value="Genomic_DNA"/>
</dbReference>
<organism evidence="2">
    <name type="scientific">human gut metagenome</name>
    <dbReference type="NCBI Taxonomy" id="408170"/>
    <lineage>
        <taxon>unclassified sequences</taxon>
        <taxon>metagenomes</taxon>
        <taxon>organismal metagenomes</taxon>
    </lineage>
</organism>
<reference evidence="2" key="1">
    <citation type="submission" date="2013-12" db="EMBL/GenBank/DDBJ databases">
        <title>A Varibaculum cambriense genome reconstructed from a premature infant gut community with otherwise low bacterial novelty that shifts toward anaerobic metabolism during the third week of life.</title>
        <authorList>
            <person name="Brown C.T."/>
            <person name="Sharon I."/>
            <person name="Thomas B.C."/>
            <person name="Castelle C.J."/>
            <person name="Morowitz M.J."/>
            <person name="Banfield J.F."/>
        </authorList>
    </citation>
    <scope>NUCLEOTIDE SEQUENCE</scope>
</reference>
<feature type="non-terminal residue" evidence="2">
    <location>
        <position position="1"/>
    </location>
</feature>
<feature type="region of interest" description="Disordered" evidence="1">
    <location>
        <begin position="18"/>
        <end position="58"/>
    </location>
</feature>
<sequence length="70" mass="7225">AGVTRVLLQVGGAGCTGARSYAPDHSQWRHRAAASDSQAPPDQVTAPASQAQEPVGGRAQVDVKVITCDR</sequence>
<gene>
    <name evidence="2" type="ORF">Q604_UNBC14801G0001</name>
</gene>
<evidence type="ECO:0000256" key="1">
    <source>
        <dbReference type="SAM" id="MobiDB-lite"/>
    </source>
</evidence>
<name>W1XK92_9ZZZZ</name>
<feature type="non-terminal residue" evidence="2">
    <location>
        <position position="70"/>
    </location>
</feature>
<comment type="caution">
    <text evidence="2">The sequence shown here is derived from an EMBL/GenBank/DDBJ whole genome shotgun (WGS) entry which is preliminary data.</text>
</comment>
<evidence type="ECO:0000313" key="2">
    <source>
        <dbReference type="EMBL" id="ETJ30687.1"/>
    </source>
</evidence>